<dbReference type="InterPro" id="IPR027417">
    <property type="entry name" value="P-loop_NTPase"/>
</dbReference>
<organism evidence="4 5">
    <name type="scientific">candidate division WOR-1 bacterium RIFOXYB2_FULL_37_13</name>
    <dbReference type="NCBI Taxonomy" id="1802579"/>
    <lineage>
        <taxon>Bacteria</taxon>
        <taxon>Bacillati</taxon>
        <taxon>Saganbacteria</taxon>
    </lineage>
</organism>
<dbReference type="STRING" id="1802579.A2310_03365"/>
<dbReference type="GO" id="GO:0005524">
    <property type="term" value="F:ATP binding"/>
    <property type="evidence" value="ECO:0007669"/>
    <property type="project" value="UniProtKB-KW"/>
</dbReference>
<evidence type="ECO:0000256" key="1">
    <source>
        <dbReference type="ARBA" id="ARBA00022741"/>
    </source>
</evidence>
<evidence type="ECO:0000256" key="2">
    <source>
        <dbReference type="ARBA" id="ARBA00022840"/>
    </source>
</evidence>
<dbReference type="InterPro" id="IPR003439">
    <property type="entry name" value="ABC_transporter-like_ATP-bd"/>
</dbReference>
<evidence type="ECO:0000313" key="5">
    <source>
        <dbReference type="Proteomes" id="UP000178417"/>
    </source>
</evidence>
<gene>
    <name evidence="4" type="ORF">A2310_03365</name>
</gene>
<dbReference type="InterPro" id="IPR017871">
    <property type="entry name" value="ABC_transporter-like_CS"/>
</dbReference>
<dbReference type="SUPFAM" id="SSF52540">
    <property type="entry name" value="P-loop containing nucleoside triphosphate hydrolases"/>
    <property type="match status" value="1"/>
</dbReference>
<dbReference type="PANTHER" id="PTHR43038">
    <property type="entry name" value="ATP-BINDING CASSETTE, SUB-FAMILY H, MEMBER 1"/>
    <property type="match status" value="1"/>
</dbReference>
<feature type="domain" description="ABC transporter" evidence="3">
    <location>
        <begin position="5"/>
        <end position="232"/>
    </location>
</feature>
<dbReference type="PANTHER" id="PTHR43038:SF3">
    <property type="entry name" value="ABC TRANSPORTER G FAMILY MEMBER 20 ISOFORM X1"/>
    <property type="match status" value="1"/>
</dbReference>
<reference evidence="4 5" key="1">
    <citation type="journal article" date="2016" name="Nat. Commun.">
        <title>Thousands of microbial genomes shed light on interconnected biogeochemical processes in an aquifer system.</title>
        <authorList>
            <person name="Anantharaman K."/>
            <person name="Brown C.T."/>
            <person name="Hug L.A."/>
            <person name="Sharon I."/>
            <person name="Castelle C.J."/>
            <person name="Probst A.J."/>
            <person name="Thomas B.C."/>
            <person name="Singh A."/>
            <person name="Wilkins M.J."/>
            <person name="Karaoz U."/>
            <person name="Brodie E.L."/>
            <person name="Williams K.H."/>
            <person name="Hubbard S.S."/>
            <person name="Banfield J.F."/>
        </authorList>
    </citation>
    <scope>NUCLEOTIDE SEQUENCE [LARGE SCALE GENOMIC DNA]</scope>
</reference>
<dbReference type="Gene3D" id="3.40.50.300">
    <property type="entry name" value="P-loop containing nucleotide triphosphate hydrolases"/>
    <property type="match status" value="1"/>
</dbReference>
<evidence type="ECO:0000313" key="4">
    <source>
        <dbReference type="EMBL" id="OGC18644.1"/>
    </source>
</evidence>
<dbReference type="AlphaFoldDB" id="A0A1F4SDZ6"/>
<dbReference type="Proteomes" id="UP000178417">
    <property type="component" value="Unassembled WGS sequence"/>
</dbReference>
<dbReference type="EMBL" id="MEUB01000069">
    <property type="protein sequence ID" value="OGC18644.1"/>
    <property type="molecule type" value="Genomic_DNA"/>
</dbReference>
<evidence type="ECO:0000259" key="3">
    <source>
        <dbReference type="PROSITE" id="PS50893"/>
    </source>
</evidence>
<dbReference type="SMART" id="SM00382">
    <property type="entry name" value="AAA"/>
    <property type="match status" value="1"/>
</dbReference>
<dbReference type="GO" id="GO:0016887">
    <property type="term" value="F:ATP hydrolysis activity"/>
    <property type="evidence" value="ECO:0007669"/>
    <property type="project" value="InterPro"/>
</dbReference>
<comment type="caution">
    <text evidence="4">The sequence shown here is derived from an EMBL/GenBank/DDBJ whole genome shotgun (WGS) entry which is preliminary data.</text>
</comment>
<keyword evidence="2" id="KW-0067">ATP-binding</keyword>
<name>A0A1F4SDZ6_UNCSA</name>
<dbReference type="InterPro" id="IPR003593">
    <property type="entry name" value="AAA+_ATPase"/>
</dbReference>
<dbReference type="Pfam" id="PF00005">
    <property type="entry name" value="ABC_tran"/>
    <property type="match status" value="1"/>
</dbReference>
<dbReference type="PROSITE" id="PS50893">
    <property type="entry name" value="ABC_TRANSPORTER_2"/>
    <property type="match status" value="1"/>
</dbReference>
<accession>A0A1F4SDZ6</accession>
<dbReference type="PROSITE" id="PS00211">
    <property type="entry name" value="ABC_TRANSPORTER_1"/>
    <property type="match status" value="1"/>
</dbReference>
<sequence>MEFAIKTNHLTKKFKELTAVSDLNLQIKQGEIFGLVGPDGAGKTTTMRMLSTAMEQTSGEAFVLGLSISKEEEKLRDKIGYMPQKFSLYGDLSVDENMEFFADIYNISKEFRKKRKIELLEFTGLSEFTKRKGRELSGGMQKKLALACSLIHTPLILFLDEPTTGVDPISRREFWRILYELKNVTIVVSTPYMDEAERCNRVGFIREGKLLLSDPPSEIKRKLNTGTLEEAFIKIAESSWGK</sequence>
<keyword evidence="1" id="KW-0547">Nucleotide-binding</keyword>
<protein>
    <recommendedName>
        <fullName evidence="3">ABC transporter domain-containing protein</fullName>
    </recommendedName>
</protein>
<proteinExistence type="predicted"/>